<evidence type="ECO:0000313" key="3">
    <source>
        <dbReference type="Proteomes" id="UP001516400"/>
    </source>
</evidence>
<reference evidence="2 3" key="1">
    <citation type="journal article" date="2021" name="BMC Biol.">
        <title>Horizontally acquired antibacterial genes associated with adaptive radiation of ladybird beetles.</title>
        <authorList>
            <person name="Li H.S."/>
            <person name="Tang X.F."/>
            <person name="Huang Y.H."/>
            <person name="Xu Z.Y."/>
            <person name="Chen M.L."/>
            <person name="Du X.Y."/>
            <person name="Qiu B.Y."/>
            <person name="Chen P.T."/>
            <person name="Zhang W."/>
            <person name="Slipinski A."/>
            <person name="Escalona H.E."/>
            <person name="Waterhouse R.M."/>
            <person name="Zwick A."/>
            <person name="Pang H."/>
        </authorList>
    </citation>
    <scope>NUCLEOTIDE SEQUENCE [LARGE SCALE GENOMIC DNA]</scope>
    <source>
        <strain evidence="2">SYSU2018</strain>
    </source>
</reference>
<sequence length="119" mass="13415">MKNAMFGEAFKLIKRKYDQLLIEERKLKYQQKIVSSDNKSKCLRSTGNEMRGTQNKSNVTVSGDPKTLAQKFNDHLATGASKLLSSLKNEIFTQNIPHNEDSSTFEIVTADEVCSTLKN</sequence>
<feature type="compositionally biased region" description="Polar residues" evidence="1">
    <location>
        <begin position="40"/>
        <end position="61"/>
    </location>
</feature>
<name>A0ABD2NHI2_9CUCU</name>
<proteinExistence type="predicted"/>
<organism evidence="2 3">
    <name type="scientific">Cryptolaemus montrouzieri</name>
    <dbReference type="NCBI Taxonomy" id="559131"/>
    <lineage>
        <taxon>Eukaryota</taxon>
        <taxon>Metazoa</taxon>
        <taxon>Ecdysozoa</taxon>
        <taxon>Arthropoda</taxon>
        <taxon>Hexapoda</taxon>
        <taxon>Insecta</taxon>
        <taxon>Pterygota</taxon>
        <taxon>Neoptera</taxon>
        <taxon>Endopterygota</taxon>
        <taxon>Coleoptera</taxon>
        <taxon>Polyphaga</taxon>
        <taxon>Cucujiformia</taxon>
        <taxon>Coccinelloidea</taxon>
        <taxon>Coccinellidae</taxon>
        <taxon>Scymninae</taxon>
        <taxon>Scymnini</taxon>
        <taxon>Cryptolaemus</taxon>
    </lineage>
</organism>
<gene>
    <name evidence="2" type="ORF">HHI36_013203</name>
</gene>
<accession>A0ABD2NHI2</accession>
<feature type="region of interest" description="Disordered" evidence="1">
    <location>
        <begin position="40"/>
        <end position="65"/>
    </location>
</feature>
<dbReference type="AlphaFoldDB" id="A0ABD2NHI2"/>
<evidence type="ECO:0000313" key="2">
    <source>
        <dbReference type="EMBL" id="KAL3277862.1"/>
    </source>
</evidence>
<dbReference type="Proteomes" id="UP001516400">
    <property type="component" value="Unassembled WGS sequence"/>
</dbReference>
<keyword evidence="3" id="KW-1185">Reference proteome</keyword>
<protein>
    <submittedName>
        <fullName evidence="2">Uncharacterized protein</fullName>
    </submittedName>
</protein>
<dbReference type="EMBL" id="JABFTP020000103">
    <property type="protein sequence ID" value="KAL3277862.1"/>
    <property type="molecule type" value="Genomic_DNA"/>
</dbReference>
<comment type="caution">
    <text evidence="2">The sequence shown here is derived from an EMBL/GenBank/DDBJ whole genome shotgun (WGS) entry which is preliminary data.</text>
</comment>
<evidence type="ECO:0000256" key="1">
    <source>
        <dbReference type="SAM" id="MobiDB-lite"/>
    </source>
</evidence>